<protein>
    <submittedName>
        <fullName evidence="1">Uncharacterized protein</fullName>
    </submittedName>
</protein>
<evidence type="ECO:0000313" key="1">
    <source>
        <dbReference type="EMBL" id="CAL1281952.1"/>
    </source>
</evidence>
<name>A0AAV2ADB2_9ARAC</name>
<comment type="caution">
    <text evidence="1">The sequence shown here is derived from an EMBL/GenBank/DDBJ whole genome shotgun (WGS) entry which is preliminary data.</text>
</comment>
<reference evidence="1 2" key="1">
    <citation type="submission" date="2024-04" db="EMBL/GenBank/DDBJ databases">
        <authorList>
            <person name="Rising A."/>
            <person name="Reimegard J."/>
            <person name="Sonavane S."/>
            <person name="Akerstrom W."/>
            <person name="Nylinder S."/>
            <person name="Hedman E."/>
            <person name="Kallberg Y."/>
        </authorList>
    </citation>
    <scope>NUCLEOTIDE SEQUENCE [LARGE SCALE GENOMIC DNA]</scope>
</reference>
<dbReference type="EMBL" id="CAXIEN010000151">
    <property type="protein sequence ID" value="CAL1281952.1"/>
    <property type="molecule type" value="Genomic_DNA"/>
</dbReference>
<dbReference type="Proteomes" id="UP001497382">
    <property type="component" value="Unassembled WGS sequence"/>
</dbReference>
<accession>A0AAV2ADB2</accession>
<proteinExistence type="predicted"/>
<organism evidence="1 2">
    <name type="scientific">Larinioides sclopetarius</name>
    <dbReference type="NCBI Taxonomy" id="280406"/>
    <lineage>
        <taxon>Eukaryota</taxon>
        <taxon>Metazoa</taxon>
        <taxon>Ecdysozoa</taxon>
        <taxon>Arthropoda</taxon>
        <taxon>Chelicerata</taxon>
        <taxon>Arachnida</taxon>
        <taxon>Araneae</taxon>
        <taxon>Araneomorphae</taxon>
        <taxon>Entelegynae</taxon>
        <taxon>Araneoidea</taxon>
        <taxon>Araneidae</taxon>
        <taxon>Larinioides</taxon>
    </lineage>
</organism>
<dbReference type="AlphaFoldDB" id="A0AAV2ADB2"/>
<keyword evidence="2" id="KW-1185">Reference proteome</keyword>
<sequence>MEATPHTINIPKKEILFYTGTSHPYAHSAPLHPRKFYSEYGQEYLLFKQIEFKYWTIFPKQLVSFFLNLNHCKYDSRGEFRNWPPTKLSMELLINI</sequence>
<evidence type="ECO:0000313" key="2">
    <source>
        <dbReference type="Proteomes" id="UP001497382"/>
    </source>
</evidence>
<gene>
    <name evidence="1" type="ORF">LARSCL_LOCUS11872</name>
</gene>